<proteinExistence type="inferred from homology"/>
<dbReference type="InterPro" id="IPR001569">
    <property type="entry name" value="Ribosomal_eL37"/>
</dbReference>
<dbReference type="Pfam" id="PF01907">
    <property type="entry name" value="Ribosomal_L37e"/>
    <property type="match status" value="1"/>
</dbReference>
<dbReference type="InterPro" id="IPR011331">
    <property type="entry name" value="Ribosomal_eL37/eL43"/>
</dbReference>
<dbReference type="PANTHER" id="PTHR10768">
    <property type="entry name" value="60S RIBOSOMAL PROTEIN L37"/>
    <property type="match status" value="1"/>
</dbReference>
<dbReference type="RefSeq" id="XP_052750929.1">
    <property type="nucleotide sequence ID" value="XM_052894969.1"/>
</dbReference>
<accession>A0ABM3MI83</accession>
<keyword evidence="8" id="KW-0687">Ribonucleoprotein</keyword>
<evidence type="ECO:0000256" key="6">
    <source>
        <dbReference type="ARBA" id="ARBA00022884"/>
    </source>
</evidence>
<evidence type="ECO:0000313" key="10">
    <source>
        <dbReference type="RefSeq" id="XP_052750929.1"/>
    </source>
</evidence>
<sequence>MMKGILSFGKCCNKTHTIFRRCGRLSCHIQKSKCAQGGCPAAKLQSYHWSVKAKCRKTTGTGHMRRLKIVKRRFRNGFRERRLTAKRAVASSWTVRC</sequence>
<dbReference type="Gene3D" id="2.20.25.30">
    <property type="match status" value="1"/>
</dbReference>
<keyword evidence="9" id="KW-1185">Reference proteome</keyword>
<keyword evidence="7" id="KW-0689">Ribosomal protein</keyword>
<dbReference type="SUPFAM" id="SSF57829">
    <property type="entry name" value="Zn-binding ribosomal proteins"/>
    <property type="match status" value="1"/>
</dbReference>
<name>A0ABM3MI83_GALME</name>
<dbReference type="Proteomes" id="UP001652740">
    <property type="component" value="Unplaced"/>
</dbReference>
<protein>
    <submittedName>
        <fullName evidence="10">60S ribosomal protein L37-like</fullName>
    </submittedName>
</protein>
<dbReference type="GeneID" id="128200711"/>
<dbReference type="PANTHER" id="PTHR10768:SF0">
    <property type="entry name" value="RIBOSOMAL PROTEIN L37"/>
    <property type="match status" value="1"/>
</dbReference>
<evidence type="ECO:0000313" key="9">
    <source>
        <dbReference type="Proteomes" id="UP001652740"/>
    </source>
</evidence>
<reference evidence="10" key="1">
    <citation type="submission" date="2025-08" db="UniProtKB">
        <authorList>
            <consortium name="RefSeq"/>
        </authorList>
    </citation>
    <scope>IDENTIFICATION</scope>
    <source>
        <tissue evidence="10">Whole larvae</tissue>
    </source>
</reference>
<organism evidence="9 10">
    <name type="scientific">Galleria mellonella</name>
    <name type="common">Greater wax moth</name>
    <dbReference type="NCBI Taxonomy" id="7137"/>
    <lineage>
        <taxon>Eukaryota</taxon>
        <taxon>Metazoa</taxon>
        <taxon>Ecdysozoa</taxon>
        <taxon>Arthropoda</taxon>
        <taxon>Hexapoda</taxon>
        <taxon>Insecta</taxon>
        <taxon>Pterygota</taxon>
        <taxon>Neoptera</taxon>
        <taxon>Endopterygota</taxon>
        <taxon>Lepidoptera</taxon>
        <taxon>Glossata</taxon>
        <taxon>Ditrysia</taxon>
        <taxon>Pyraloidea</taxon>
        <taxon>Pyralidae</taxon>
        <taxon>Galleriinae</taxon>
        <taxon>Galleria</taxon>
    </lineage>
</organism>
<evidence type="ECO:0000256" key="5">
    <source>
        <dbReference type="ARBA" id="ARBA00022833"/>
    </source>
</evidence>
<keyword evidence="2" id="KW-0479">Metal-binding</keyword>
<dbReference type="InterPro" id="IPR011332">
    <property type="entry name" value="Ribosomal_zn-bd"/>
</dbReference>
<gene>
    <name evidence="10" type="primary">LOC128200711</name>
</gene>
<comment type="similarity">
    <text evidence="1">Belongs to the eukaryotic ribosomal protein eL37 family.</text>
</comment>
<keyword evidence="4" id="KW-0863">Zinc-finger</keyword>
<keyword evidence="5" id="KW-0862">Zinc</keyword>
<evidence type="ECO:0000256" key="2">
    <source>
        <dbReference type="ARBA" id="ARBA00022723"/>
    </source>
</evidence>
<evidence type="ECO:0000256" key="3">
    <source>
        <dbReference type="ARBA" id="ARBA00022730"/>
    </source>
</evidence>
<evidence type="ECO:0000256" key="7">
    <source>
        <dbReference type="ARBA" id="ARBA00022980"/>
    </source>
</evidence>
<keyword evidence="6" id="KW-0694">RNA-binding</keyword>
<evidence type="ECO:0000256" key="4">
    <source>
        <dbReference type="ARBA" id="ARBA00022771"/>
    </source>
</evidence>
<evidence type="ECO:0000256" key="8">
    <source>
        <dbReference type="ARBA" id="ARBA00023274"/>
    </source>
</evidence>
<keyword evidence="3" id="KW-0699">rRNA-binding</keyword>
<evidence type="ECO:0000256" key="1">
    <source>
        <dbReference type="ARBA" id="ARBA00009805"/>
    </source>
</evidence>